<reference evidence="1 2" key="1">
    <citation type="submission" date="2021-06" db="EMBL/GenBank/DDBJ databases">
        <authorList>
            <person name="Palmer J.M."/>
        </authorList>
    </citation>
    <scope>NUCLEOTIDE SEQUENCE [LARGE SCALE GENOMIC DNA]</scope>
    <source>
        <strain evidence="1 2">MEX-2019</strain>
        <tissue evidence="1">Muscle</tissue>
    </source>
</reference>
<proteinExistence type="predicted"/>
<dbReference type="GO" id="GO:0090556">
    <property type="term" value="F:phosphatidylserine floppase activity"/>
    <property type="evidence" value="ECO:0007669"/>
    <property type="project" value="TreeGrafter"/>
</dbReference>
<dbReference type="GO" id="GO:0033700">
    <property type="term" value="P:phospholipid efflux"/>
    <property type="evidence" value="ECO:0007669"/>
    <property type="project" value="TreeGrafter"/>
</dbReference>
<name>A0AAV9QQL9_9TELE</name>
<evidence type="ECO:0000313" key="2">
    <source>
        <dbReference type="Proteomes" id="UP001311232"/>
    </source>
</evidence>
<dbReference type="InterPro" id="IPR026082">
    <property type="entry name" value="ABCA"/>
</dbReference>
<sequence length="128" mass="14652">CLDLNKFEAATTEAHLVNKALEHLKNGTFWAGIVFQNLQPNSSHIPTYVKYKIRMDIDEVERTNSVKARSWSPGARDNSFDNLRYIWGGFAYLQDMMDHAVIRLQTSKSQPLGVFVQQIPYPCFVDDA</sequence>
<keyword evidence="2" id="KW-1185">Reference proteome</keyword>
<evidence type="ECO:0000313" key="1">
    <source>
        <dbReference type="EMBL" id="KAK5598612.1"/>
    </source>
</evidence>
<dbReference type="AlphaFoldDB" id="A0AAV9QQL9"/>
<dbReference type="GO" id="GO:0016020">
    <property type="term" value="C:membrane"/>
    <property type="evidence" value="ECO:0007669"/>
    <property type="project" value="InterPro"/>
</dbReference>
<dbReference type="EMBL" id="JAHHUM010003037">
    <property type="protein sequence ID" value="KAK5598612.1"/>
    <property type="molecule type" value="Genomic_DNA"/>
</dbReference>
<dbReference type="PANTHER" id="PTHR19229:SF234">
    <property type="entry name" value="ATP-BINDING CASSETTE SUB-FAMILY A MEMBER 1-LIKE"/>
    <property type="match status" value="1"/>
</dbReference>
<dbReference type="PANTHER" id="PTHR19229">
    <property type="entry name" value="ATP-BINDING CASSETTE TRANSPORTER SUBFAMILY A ABCA"/>
    <property type="match status" value="1"/>
</dbReference>
<organism evidence="1 2">
    <name type="scientific">Crenichthys baileyi</name>
    <name type="common">White River springfish</name>
    <dbReference type="NCBI Taxonomy" id="28760"/>
    <lineage>
        <taxon>Eukaryota</taxon>
        <taxon>Metazoa</taxon>
        <taxon>Chordata</taxon>
        <taxon>Craniata</taxon>
        <taxon>Vertebrata</taxon>
        <taxon>Euteleostomi</taxon>
        <taxon>Actinopterygii</taxon>
        <taxon>Neopterygii</taxon>
        <taxon>Teleostei</taxon>
        <taxon>Neoteleostei</taxon>
        <taxon>Acanthomorphata</taxon>
        <taxon>Ovalentaria</taxon>
        <taxon>Atherinomorphae</taxon>
        <taxon>Cyprinodontiformes</taxon>
        <taxon>Goodeidae</taxon>
        <taxon>Crenichthys</taxon>
    </lineage>
</organism>
<feature type="non-terminal residue" evidence="1">
    <location>
        <position position="1"/>
    </location>
</feature>
<protein>
    <submittedName>
        <fullName evidence="1">Uncharacterized protein</fullName>
    </submittedName>
</protein>
<comment type="caution">
    <text evidence="1">The sequence shown here is derived from an EMBL/GenBank/DDBJ whole genome shotgun (WGS) entry which is preliminary data.</text>
</comment>
<dbReference type="GO" id="GO:0140359">
    <property type="term" value="F:ABC-type transporter activity"/>
    <property type="evidence" value="ECO:0007669"/>
    <property type="project" value="InterPro"/>
</dbReference>
<accession>A0AAV9QQL9</accession>
<dbReference type="Proteomes" id="UP001311232">
    <property type="component" value="Unassembled WGS sequence"/>
</dbReference>
<dbReference type="GO" id="GO:0090554">
    <property type="term" value="F:phosphatidylcholine floppase activity"/>
    <property type="evidence" value="ECO:0007669"/>
    <property type="project" value="TreeGrafter"/>
</dbReference>
<gene>
    <name evidence="1" type="ORF">CRENBAI_007193</name>
</gene>